<keyword evidence="2" id="KW-0479">Metal-binding</keyword>
<dbReference type="STRING" id="1173061.A0A0J9XDG0"/>
<evidence type="ECO:0000313" key="5">
    <source>
        <dbReference type="Proteomes" id="UP000242525"/>
    </source>
</evidence>
<dbReference type="InterPro" id="IPR027806">
    <property type="entry name" value="HARBI1_dom"/>
</dbReference>
<comment type="caution">
    <text evidence="4">The sequence shown here is derived from an EMBL/GenBank/DDBJ whole genome shotgun (WGS) entry which is preliminary data.</text>
</comment>
<dbReference type="OrthoDB" id="5401177at2759"/>
<evidence type="ECO:0000259" key="3">
    <source>
        <dbReference type="Pfam" id="PF13359"/>
    </source>
</evidence>
<dbReference type="GO" id="GO:0046872">
    <property type="term" value="F:metal ion binding"/>
    <property type="evidence" value="ECO:0007669"/>
    <property type="project" value="UniProtKB-KW"/>
</dbReference>
<dbReference type="Proteomes" id="UP000242525">
    <property type="component" value="Unassembled WGS sequence"/>
</dbReference>
<name>A0A0J9XDG0_GEOCN</name>
<dbReference type="Pfam" id="PF13359">
    <property type="entry name" value="DDE_Tnp_4"/>
    <property type="match status" value="1"/>
</dbReference>
<dbReference type="EMBL" id="CCBN010000011">
    <property type="protein sequence ID" value="CDO55561.1"/>
    <property type="molecule type" value="Genomic_DNA"/>
</dbReference>
<proteinExistence type="predicted"/>
<protein>
    <recommendedName>
        <fullName evidence="3">DDE Tnp4 domain-containing protein</fullName>
    </recommendedName>
</protein>
<evidence type="ECO:0000313" key="4">
    <source>
        <dbReference type="EMBL" id="CDO55561.1"/>
    </source>
</evidence>
<feature type="domain" description="DDE Tnp4" evidence="3">
    <location>
        <begin position="201"/>
        <end position="344"/>
    </location>
</feature>
<dbReference type="AlphaFoldDB" id="A0A0J9XDG0"/>
<organism evidence="4 5">
    <name type="scientific">Geotrichum candidum</name>
    <name type="common">Oospora lactis</name>
    <name type="synonym">Dipodascus geotrichum</name>
    <dbReference type="NCBI Taxonomy" id="1173061"/>
    <lineage>
        <taxon>Eukaryota</taxon>
        <taxon>Fungi</taxon>
        <taxon>Dikarya</taxon>
        <taxon>Ascomycota</taxon>
        <taxon>Saccharomycotina</taxon>
        <taxon>Dipodascomycetes</taxon>
        <taxon>Dipodascales</taxon>
        <taxon>Dipodascaceae</taxon>
        <taxon>Geotrichum</taxon>
    </lineage>
</organism>
<sequence>MNNTTNMSDETSPSFSRNLHFNLLYNSTFRAAVLEALKLLEQQNLDPIEQNEMPARKRPYKPPFVYQKTGFQFANISFDNQIKELRFTMSELERLSKLLFNEEQFKLWFSKSRLKVDPTTALAIVCSRLAKPSRLTDFCNVTGHSKSWVGEVFNTTIRYLFARFERLLYWDYIRLTPEKLASFAKVIEGSGTERSNIFGFIDGTSREICRPTPNVINQQEVYNEHKKCHCLVYQGITTPDGLLVHLYGPLSGNTHVMKVYLQSNIAQVIRQMAKAPDGTQLKIYGDKDYAHISDDVMEAQIMKPREGNLTDAQFFVNRIISGERTCIEWSWGQITQFFSYLSCSRNQQLGTSLIGCQFWVSALLTNCLLCIHGKSKASNKFQSDLPTVEEYLASVNQLNENYKFDEFLISNYMEKN</sequence>
<evidence type="ECO:0000256" key="2">
    <source>
        <dbReference type="ARBA" id="ARBA00022723"/>
    </source>
</evidence>
<gene>
    <name evidence="4" type="ORF">BN980_GECA11s03018g</name>
</gene>
<accession>A0A0J9XDG0</accession>
<keyword evidence="5" id="KW-1185">Reference proteome</keyword>
<reference evidence="4" key="1">
    <citation type="submission" date="2014-03" db="EMBL/GenBank/DDBJ databases">
        <authorList>
            <person name="Casaregola S."/>
        </authorList>
    </citation>
    <scope>NUCLEOTIDE SEQUENCE [LARGE SCALE GENOMIC DNA]</scope>
    <source>
        <strain evidence="4">CLIB 918</strain>
    </source>
</reference>
<evidence type="ECO:0000256" key="1">
    <source>
        <dbReference type="ARBA" id="ARBA00001968"/>
    </source>
</evidence>
<comment type="cofactor">
    <cofactor evidence="1">
        <name>a divalent metal cation</name>
        <dbReference type="ChEBI" id="CHEBI:60240"/>
    </cofactor>
</comment>